<evidence type="ECO:0000313" key="6">
    <source>
        <dbReference type="Proteomes" id="UP000321389"/>
    </source>
</evidence>
<dbReference type="Gene3D" id="3.30.450.20">
    <property type="entry name" value="PAS domain"/>
    <property type="match status" value="1"/>
</dbReference>
<dbReference type="OrthoDB" id="7251575at2"/>
<dbReference type="PANTHER" id="PTHR44757:SF4">
    <property type="entry name" value="DIGUANYLATE CYCLASE DGCE-RELATED"/>
    <property type="match status" value="1"/>
</dbReference>
<feature type="transmembrane region" description="Helical" evidence="1">
    <location>
        <begin position="40"/>
        <end position="69"/>
    </location>
</feature>
<dbReference type="SMART" id="SM00052">
    <property type="entry name" value="EAL"/>
    <property type="match status" value="1"/>
</dbReference>
<dbReference type="GO" id="GO:0006355">
    <property type="term" value="P:regulation of DNA-templated transcription"/>
    <property type="evidence" value="ECO:0007669"/>
    <property type="project" value="InterPro"/>
</dbReference>
<dbReference type="KEGG" id="niy:FQ775_18400"/>
<dbReference type="NCBIfam" id="TIGR00229">
    <property type="entry name" value="sensory_box"/>
    <property type="match status" value="1"/>
</dbReference>
<dbReference type="Pfam" id="PF00563">
    <property type="entry name" value="EAL"/>
    <property type="match status" value="1"/>
</dbReference>
<feature type="domain" description="EAL" evidence="3">
    <location>
        <begin position="573"/>
        <end position="828"/>
    </location>
</feature>
<name>A0A5B8L2G1_9HYPH</name>
<organism evidence="5 6">
    <name type="scientific">Nitratireductor mangrovi</name>
    <dbReference type="NCBI Taxonomy" id="2599600"/>
    <lineage>
        <taxon>Bacteria</taxon>
        <taxon>Pseudomonadati</taxon>
        <taxon>Pseudomonadota</taxon>
        <taxon>Alphaproteobacteria</taxon>
        <taxon>Hyphomicrobiales</taxon>
        <taxon>Phyllobacteriaceae</taxon>
        <taxon>Nitratireductor</taxon>
    </lineage>
</organism>
<reference evidence="5" key="1">
    <citation type="submission" date="2020-04" db="EMBL/GenBank/DDBJ databases">
        <title>Nitratireductor sp. nov. isolated from mangrove soil.</title>
        <authorList>
            <person name="Ye Y."/>
        </authorList>
    </citation>
    <scope>NUCLEOTIDE SEQUENCE</scope>
    <source>
        <strain evidence="5">SY7</strain>
    </source>
</reference>
<dbReference type="SMART" id="SM00267">
    <property type="entry name" value="GGDEF"/>
    <property type="match status" value="1"/>
</dbReference>
<dbReference type="InterPro" id="IPR000160">
    <property type="entry name" value="GGDEF_dom"/>
</dbReference>
<dbReference type="InterPro" id="IPR052155">
    <property type="entry name" value="Biofilm_reg_signaling"/>
</dbReference>
<dbReference type="InterPro" id="IPR000014">
    <property type="entry name" value="PAS"/>
</dbReference>
<dbReference type="Gene3D" id="3.30.70.270">
    <property type="match status" value="1"/>
</dbReference>
<feature type="domain" description="GGDEF" evidence="4">
    <location>
        <begin position="429"/>
        <end position="562"/>
    </location>
</feature>
<feature type="transmembrane region" description="Helical" evidence="1">
    <location>
        <begin position="228"/>
        <end position="249"/>
    </location>
</feature>
<dbReference type="InterPro" id="IPR035965">
    <property type="entry name" value="PAS-like_dom_sf"/>
</dbReference>
<gene>
    <name evidence="5" type="ORF">FQ775_18400</name>
</gene>
<dbReference type="CDD" id="cd01949">
    <property type="entry name" value="GGDEF"/>
    <property type="match status" value="1"/>
</dbReference>
<dbReference type="FunFam" id="3.30.70.270:FF:000001">
    <property type="entry name" value="Diguanylate cyclase domain protein"/>
    <property type="match status" value="1"/>
</dbReference>
<dbReference type="GO" id="GO:0003824">
    <property type="term" value="F:catalytic activity"/>
    <property type="evidence" value="ECO:0007669"/>
    <property type="project" value="UniProtKB-ARBA"/>
</dbReference>
<dbReference type="CDD" id="cd01948">
    <property type="entry name" value="EAL"/>
    <property type="match status" value="1"/>
</dbReference>
<dbReference type="Proteomes" id="UP000321389">
    <property type="component" value="Chromosome"/>
</dbReference>
<keyword evidence="1" id="KW-0812">Transmembrane</keyword>
<dbReference type="InterPro" id="IPR001633">
    <property type="entry name" value="EAL_dom"/>
</dbReference>
<dbReference type="PROSITE" id="PS50883">
    <property type="entry name" value="EAL"/>
    <property type="match status" value="1"/>
</dbReference>
<dbReference type="Gene3D" id="3.20.20.450">
    <property type="entry name" value="EAL domain"/>
    <property type="match status" value="1"/>
</dbReference>
<keyword evidence="1" id="KW-0472">Membrane</keyword>
<evidence type="ECO:0000259" key="2">
    <source>
        <dbReference type="PROSITE" id="PS50112"/>
    </source>
</evidence>
<feature type="domain" description="PAS" evidence="2">
    <location>
        <begin position="268"/>
        <end position="341"/>
    </location>
</feature>
<dbReference type="EMBL" id="CP042301">
    <property type="protein sequence ID" value="QDZ02194.1"/>
    <property type="molecule type" value="Genomic_DNA"/>
</dbReference>
<evidence type="ECO:0000259" key="3">
    <source>
        <dbReference type="PROSITE" id="PS50883"/>
    </source>
</evidence>
<dbReference type="PROSITE" id="PS50112">
    <property type="entry name" value="PAS"/>
    <property type="match status" value="1"/>
</dbReference>
<dbReference type="SUPFAM" id="SSF55785">
    <property type="entry name" value="PYP-like sensor domain (PAS domain)"/>
    <property type="match status" value="1"/>
</dbReference>
<dbReference type="SMART" id="SM00091">
    <property type="entry name" value="PAS"/>
    <property type="match status" value="1"/>
</dbReference>
<keyword evidence="1" id="KW-1133">Transmembrane helix</keyword>
<dbReference type="Pfam" id="PF00990">
    <property type="entry name" value="GGDEF"/>
    <property type="match status" value="1"/>
</dbReference>
<dbReference type="SUPFAM" id="SSF55073">
    <property type="entry name" value="Nucleotide cyclase"/>
    <property type="match status" value="1"/>
</dbReference>
<proteinExistence type="predicted"/>
<dbReference type="InterPro" id="IPR013767">
    <property type="entry name" value="PAS_fold"/>
</dbReference>
<feature type="transmembrane region" description="Helical" evidence="1">
    <location>
        <begin position="360"/>
        <end position="382"/>
    </location>
</feature>
<evidence type="ECO:0000256" key="1">
    <source>
        <dbReference type="SAM" id="Phobius"/>
    </source>
</evidence>
<dbReference type="InterPro" id="IPR029787">
    <property type="entry name" value="Nucleotide_cyclase"/>
</dbReference>
<dbReference type="InterPro" id="IPR043128">
    <property type="entry name" value="Rev_trsase/Diguanyl_cyclase"/>
</dbReference>
<dbReference type="InterPro" id="IPR035919">
    <property type="entry name" value="EAL_sf"/>
</dbReference>
<dbReference type="AlphaFoldDB" id="A0A5B8L2G1"/>
<sequence>MLNTGGLQSAWRTTSKGGHGLESVLSQLNQLTERTRLLALVWPFIAVVLVQTAIAGISIYTLSAVRAYVGGESMWSKGQKDAIYFLSLYADSRDQRFFEEFREAIAIPMADLDGRLALDRPEVDVEAAREGFVGGGNHPDDVPGMIWLYRNFRDISFFADSRARWVESDPKIMELAALGEAMHARFAGGEVSALEMDAWKSRIHAINRAATPLALGFSASLGEGSRGITGLLLGANIVTAALLILLAVWRTRAMLAQREALETAFNAERERAQITLASIGQAVVTTDERGCVNYMNGPAERLIGWPSSDALGRPLNGLFRLICEESGEEDVRLVERIITGEAVGPTAVPQLLMRADLTSVAVSMVGAPLVVEGGIAGAVLVFHDMTKEQEYVAQLAWQATHDSLTQLANRREFETRLEALLADVRERGGDHALMYLDLDQFKIVNDTCGHAAGDELLRRASVALKAHLQRDDLLARLGGDEFGVLLVDSTAQRAADTAERLRLAIQDLCFAWEGRSFAVSVSIGLVPLADRGATIEETLRSVDVACYMAKEKGRNRVQVHQPGDSEMRQRVGEMAWVQRIHEALERDRFCLYAQEIVPLGEACREGRHMELLIRLAEDDGAIVAPGRFLPAAERYGLMPQIDRWVVRNAFAALSADASASRILTCAINLSGACVSDESFVDFVRSEFERFPVDPSIVCFEITETTAIADLSNARRFITAMQALGCRFALDDFGSGMSSFAYLKHLPVDFLKIDGSFVKDMLVDRIDRAMVEMIDHIGKVMGKRTVAEFVESDEVANALRDIGVDYAQGYAIGVPRPFADVLGGARAAGPVAAIDLSMSARRRIAG</sequence>
<keyword evidence="6" id="KW-1185">Reference proteome</keyword>
<dbReference type="PROSITE" id="PS50887">
    <property type="entry name" value="GGDEF"/>
    <property type="match status" value="1"/>
</dbReference>
<dbReference type="SUPFAM" id="SSF141868">
    <property type="entry name" value="EAL domain-like"/>
    <property type="match status" value="1"/>
</dbReference>
<dbReference type="Pfam" id="PF00989">
    <property type="entry name" value="PAS"/>
    <property type="match status" value="1"/>
</dbReference>
<protein>
    <submittedName>
        <fullName evidence="5">EAL domain-containing protein</fullName>
    </submittedName>
</protein>
<dbReference type="PANTHER" id="PTHR44757">
    <property type="entry name" value="DIGUANYLATE CYCLASE DGCP"/>
    <property type="match status" value="1"/>
</dbReference>
<evidence type="ECO:0000313" key="5">
    <source>
        <dbReference type="EMBL" id="QDZ02194.1"/>
    </source>
</evidence>
<accession>A0A5B8L2G1</accession>
<evidence type="ECO:0000259" key="4">
    <source>
        <dbReference type="PROSITE" id="PS50887"/>
    </source>
</evidence>
<dbReference type="NCBIfam" id="TIGR00254">
    <property type="entry name" value="GGDEF"/>
    <property type="match status" value="1"/>
</dbReference>